<evidence type="ECO:0000313" key="3">
    <source>
        <dbReference type="EMBL" id="MBB3022650.1"/>
    </source>
</evidence>
<sequence length="228" mass="24214">MSDAKTEILQRLRTALDQPRPNPITALEDVPRDYQGPDAKAETTTGIDKVLAALTKTLTEYGAGVQMVEEADVTDTIAELLDEGAVAVHAPDLPEAWLPSAQAQLVADHGSLDARSLDDVDAVITGCHTAIAMTGTLALKDDGIGGRRIISLIPDHHIVVVRPEDTVVGVPACVQRMREDDPSAAWTWISGPSATSDIELERVDGVHGPRRLDVVLIAPPAQGDQDAS</sequence>
<dbReference type="InterPro" id="IPR037171">
    <property type="entry name" value="NagB/RpiA_transferase-like"/>
</dbReference>
<dbReference type="EMBL" id="JACHWP010000001">
    <property type="protein sequence ID" value="MBB3022650.1"/>
    <property type="molecule type" value="Genomic_DNA"/>
</dbReference>
<evidence type="ECO:0000259" key="2">
    <source>
        <dbReference type="Pfam" id="PF02589"/>
    </source>
</evidence>
<dbReference type="InterPro" id="IPR003741">
    <property type="entry name" value="LUD_dom"/>
</dbReference>
<dbReference type="Gene3D" id="3.40.50.10420">
    <property type="entry name" value="NagB/RpiA/CoA transferase-like"/>
    <property type="match status" value="1"/>
</dbReference>
<proteinExistence type="predicted"/>
<evidence type="ECO:0000313" key="4">
    <source>
        <dbReference type="Proteomes" id="UP000568050"/>
    </source>
</evidence>
<keyword evidence="4" id="KW-1185">Reference proteome</keyword>
<comment type="caution">
    <text evidence="3">The sequence shown here is derived from an EMBL/GenBank/DDBJ whole genome shotgun (WGS) entry which is preliminary data.</text>
</comment>
<name>A0A839QV43_9MICO</name>
<dbReference type="InterPro" id="IPR024185">
    <property type="entry name" value="FTHF_cligase-like_sf"/>
</dbReference>
<accession>A0A839QV43</accession>
<dbReference type="RefSeq" id="WP_343064040.1">
    <property type="nucleotide sequence ID" value="NZ_CBCSFZ010000016.1"/>
</dbReference>
<dbReference type="PANTHER" id="PTHR43682:SF1">
    <property type="entry name" value="LACTATE UTILIZATION PROTEIN C"/>
    <property type="match status" value="1"/>
</dbReference>
<reference evidence="3 4" key="1">
    <citation type="submission" date="2020-08" db="EMBL/GenBank/DDBJ databases">
        <title>Sequencing the genomes of 1000 actinobacteria strains.</title>
        <authorList>
            <person name="Klenk H.-P."/>
        </authorList>
    </citation>
    <scope>NUCLEOTIDE SEQUENCE [LARGE SCALE GENOMIC DNA]</scope>
    <source>
        <strain evidence="3 4">DSM 23040</strain>
    </source>
</reference>
<dbReference type="PANTHER" id="PTHR43682">
    <property type="entry name" value="LACTATE UTILIZATION PROTEIN C"/>
    <property type="match status" value="1"/>
</dbReference>
<dbReference type="AlphaFoldDB" id="A0A839QV43"/>
<evidence type="ECO:0000256" key="1">
    <source>
        <dbReference type="SAM" id="MobiDB-lite"/>
    </source>
</evidence>
<organism evidence="3 4">
    <name type="scientific">Helcobacillus massiliensis</name>
    <dbReference type="NCBI Taxonomy" id="521392"/>
    <lineage>
        <taxon>Bacteria</taxon>
        <taxon>Bacillati</taxon>
        <taxon>Actinomycetota</taxon>
        <taxon>Actinomycetes</taxon>
        <taxon>Micrococcales</taxon>
        <taxon>Dermabacteraceae</taxon>
        <taxon>Helcobacillus</taxon>
    </lineage>
</organism>
<dbReference type="Proteomes" id="UP000568050">
    <property type="component" value="Unassembled WGS sequence"/>
</dbReference>
<protein>
    <submittedName>
        <fullName evidence="3">L-lactate dehydrogenase complex protein LldG</fullName>
    </submittedName>
</protein>
<dbReference type="Pfam" id="PF02589">
    <property type="entry name" value="LUD_dom"/>
    <property type="match status" value="1"/>
</dbReference>
<dbReference type="SUPFAM" id="SSF100950">
    <property type="entry name" value="NagB/RpiA/CoA transferase-like"/>
    <property type="match status" value="1"/>
</dbReference>
<gene>
    <name evidence="3" type="ORF">FHX50_000898</name>
</gene>
<feature type="domain" description="LUD" evidence="2">
    <location>
        <begin position="55"/>
        <end position="217"/>
    </location>
</feature>
<feature type="region of interest" description="Disordered" evidence="1">
    <location>
        <begin position="19"/>
        <end position="40"/>
    </location>
</feature>